<dbReference type="Proteomes" id="UP001500630">
    <property type="component" value="Unassembled WGS sequence"/>
</dbReference>
<evidence type="ECO:0000313" key="2">
    <source>
        <dbReference type="EMBL" id="GAA3618930.1"/>
    </source>
</evidence>
<protein>
    <recommendedName>
        <fullName evidence="1">Tn3 transposase DDE domain-containing protein</fullName>
    </recommendedName>
</protein>
<evidence type="ECO:0000259" key="1">
    <source>
        <dbReference type="Pfam" id="PF01526"/>
    </source>
</evidence>
<keyword evidence="3" id="KW-1185">Reference proteome</keyword>
<organism evidence="2 3">
    <name type="scientific">Nonomuraea rosea</name>
    <dbReference type="NCBI Taxonomy" id="638574"/>
    <lineage>
        <taxon>Bacteria</taxon>
        <taxon>Bacillati</taxon>
        <taxon>Actinomycetota</taxon>
        <taxon>Actinomycetes</taxon>
        <taxon>Streptosporangiales</taxon>
        <taxon>Streptosporangiaceae</taxon>
        <taxon>Nonomuraea</taxon>
    </lineage>
</organism>
<accession>A0ABP6ZT53</accession>
<evidence type="ECO:0000313" key="3">
    <source>
        <dbReference type="Proteomes" id="UP001500630"/>
    </source>
</evidence>
<dbReference type="InterPro" id="IPR002513">
    <property type="entry name" value="Tn3_Tnp_DDE_dom"/>
</dbReference>
<sequence length="78" mass="8330">MSAIVDQVRAQGVPVKDEDVARLSPLGHAHLNCLGRYAIASSAPDKGLRPLGVAAPAPGQDRVEAFRLRPSLDCRTRN</sequence>
<gene>
    <name evidence="2" type="ORF">GCM10022419_125580</name>
</gene>
<feature type="domain" description="Tn3 transposase DDE" evidence="1">
    <location>
        <begin position="1"/>
        <end position="37"/>
    </location>
</feature>
<name>A0ABP6ZT53_9ACTN</name>
<dbReference type="Pfam" id="PF01526">
    <property type="entry name" value="DDE_Tnp_Tn3"/>
    <property type="match status" value="1"/>
</dbReference>
<comment type="caution">
    <text evidence="2">The sequence shown here is derived from an EMBL/GenBank/DDBJ whole genome shotgun (WGS) entry which is preliminary data.</text>
</comment>
<dbReference type="EMBL" id="BAABDQ010000058">
    <property type="protein sequence ID" value="GAA3618930.1"/>
    <property type="molecule type" value="Genomic_DNA"/>
</dbReference>
<reference evidence="3" key="1">
    <citation type="journal article" date="2019" name="Int. J. Syst. Evol. Microbiol.">
        <title>The Global Catalogue of Microorganisms (GCM) 10K type strain sequencing project: providing services to taxonomists for standard genome sequencing and annotation.</title>
        <authorList>
            <consortium name="The Broad Institute Genomics Platform"/>
            <consortium name="The Broad Institute Genome Sequencing Center for Infectious Disease"/>
            <person name="Wu L."/>
            <person name="Ma J."/>
        </authorList>
    </citation>
    <scope>NUCLEOTIDE SEQUENCE [LARGE SCALE GENOMIC DNA]</scope>
    <source>
        <strain evidence="3">JCM 17326</strain>
    </source>
</reference>
<proteinExistence type="predicted"/>